<accession>A0A944DK34</accession>
<dbReference type="Gene3D" id="3.90.1150.10">
    <property type="entry name" value="Aspartate Aminotransferase, domain 1"/>
    <property type="match status" value="1"/>
</dbReference>
<name>A0A944DK34_PSEFL</name>
<gene>
    <name evidence="5" type="ORF">J7E47_16365</name>
</gene>
<protein>
    <submittedName>
        <fullName evidence="5">Aminotransferase class I/II-fold pyridoxal phosphate-dependent enzyme</fullName>
    </submittedName>
</protein>
<sequence length="411" mass="45066">MNQTAQPTHRYTNYRKVIALADQDWQSAEVGKISGLNVEVKTPNVLVDQYGRTFHHFCTTSYLGLDHHPALLDGAMTALWETGTLRVANSKNRCKLAILDRYETQLSELFGASCLSALSCSAASAGILPLLASGAFTDNRPPVMVFDKHAHYSMNHLKAACADETQVITAPHNDMDFLEDVCKRQRNVAYVADGAYSMGGVTDMDSLLYLKQRYGLFLYLDDSHALSAIGQCGAGLVRSRFHAVDERTLIVASLAKSFGASGGLAMFGSERHKTLVQRYGGPSNWSQSLNAAAIGAGMASIRLHRSREFSALQERLQANIRLFDSLIRTEQLGNTMAIRLVTCGAAALANRLAVELADLGYFTSAVFFPVVPQDKAAIRITLRADMETDVIRSFCERITDLLQAHGRDIRP</sequence>
<dbReference type="InterPro" id="IPR004839">
    <property type="entry name" value="Aminotransferase_I/II_large"/>
</dbReference>
<dbReference type="NCBIfam" id="NF005697">
    <property type="entry name" value="PRK07505.1"/>
    <property type="match status" value="1"/>
</dbReference>
<keyword evidence="5" id="KW-0032">Aminotransferase</keyword>
<comment type="cofactor">
    <cofactor evidence="1">
        <name>pyridoxal 5'-phosphate</name>
        <dbReference type="ChEBI" id="CHEBI:597326"/>
    </cofactor>
</comment>
<dbReference type="InterPro" id="IPR050087">
    <property type="entry name" value="AON_synthase_class-II"/>
</dbReference>
<dbReference type="GO" id="GO:0008483">
    <property type="term" value="F:transaminase activity"/>
    <property type="evidence" value="ECO:0007669"/>
    <property type="project" value="UniProtKB-KW"/>
</dbReference>
<keyword evidence="2" id="KW-0808">Transferase</keyword>
<dbReference type="RefSeq" id="WP_214916509.1">
    <property type="nucleotide sequence ID" value="NZ_JAGGNX010000002.1"/>
</dbReference>
<dbReference type="Gene3D" id="3.40.640.10">
    <property type="entry name" value="Type I PLP-dependent aspartate aminotransferase-like (Major domain)"/>
    <property type="match status" value="1"/>
</dbReference>
<dbReference type="InterPro" id="IPR015424">
    <property type="entry name" value="PyrdxlP-dep_Trfase"/>
</dbReference>
<feature type="domain" description="Aminotransferase class I/classII large" evidence="4">
    <location>
        <begin position="146"/>
        <end position="398"/>
    </location>
</feature>
<evidence type="ECO:0000259" key="4">
    <source>
        <dbReference type="Pfam" id="PF00155"/>
    </source>
</evidence>
<dbReference type="InterPro" id="IPR015421">
    <property type="entry name" value="PyrdxlP-dep_Trfase_major"/>
</dbReference>
<dbReference type="Pfam" id="PF00155">
    <property type="entry name" value="Aminotran_1_2"/>
    <property type="match status" value="1"/>
</dbReference>
<proteinExistence type="predicted"/>
<evidence type="ECO:0000256" key="1">
    <source>
        <dbReference type="ARBA" id="ARBA00001933"/>
    </source>
</evidence>
<dbReference type="AlphaFoldDB" id="A0A944DK34"/>
<dbReference type="SUPFAM" id="SSF53383">
    <property type="entry name" value="PLP-dependent transferases"/>
    <property type="match status" value="1"/>
</dbReference>
<keyword evidence="3" id="KW-0663">Pyridoxal phosphate</keyword>
<evidence type="ECO:0000313" key="5">
    <source>
        <dbReference type="EMBL" id="MBT2330292.1"/>
    </source>
</evidence>
<evidence type="ECO:0000256" key="2">
    <source>
        <dbReference type="ARBA" id="ARBA00022679"/>
    </source>
</evidence>
<dbReference type="PANTHER" id="PTHR13693:SF100">
    <property type="entry name" value="8-AMINO-7-OXONONANOATE SYNTHASE"/>
    <property type="match status" value="1"/>
</dbReference>
<dbReference type="Proteomes" id="UP000692896">
    <property type="component" value="Unassembled WGS sequence"/>
</dbReference>
<dbReference type="InterPro" id="IPR015422">
    <property type="entry name" value="PyrdxlP-dep_Trfase_small"/>
</dbReference>
<organism evidence="5 6">
    <name type="scientific">Pseudomonas fluorescens</name>
    <dbReference type="NCBI Taxonomy" id="294"/>
    <lineage>
        <taxon>Bacteria</taxon>
        <taxon>Pseudomonadati</taxon>
        <taxon>Pseudomonadota</taxon>
        <taxon>Gammaproteobacteria</taxon>
        <taxon>Pseudomonadales</taxon>
        <taxon>Pseudomonadaceae</taxon>
        <taxon>Pseudomonas</taxon>
    </lineage>
</organism>
<dbReference type="PANTHER" id="PTHR13693">
    <property type="entry name" value="CLASS II AMINOTRANSFERASE/8-AMINO-7-OXONONANOATE SYNTHASE"/>
    <property type="match status" value="1"/>
</dbReference>
<dbReference type="GO" id="GO:0009102">
    <property type="term" value="P:biotin biosynthetic process"/>
    <property type="evidence" value="ECO:0007669"/>
    <property type="project" value="TreeGrafter"/>
</dbReference>
<dbReference type="EMBL" id="JAGGOB010000033">
    <property type="protein sequence ID" value="MBT2330292.1"/>
    <property type="molecule type" value="Genomic_DNA"/>
</dbReference>
<comment type="caution">
    <text evidence="5">The sequence shown here is derived from an EMBL/GenBank/DDBJ whole genome shotgun (WGS) entry which is preliminary data.</text>
</comment>
<dbReference type="GO" id="GO:0008710">
    <property type="term" value="F:8-amino-7-oxononanoate synthase activity"/>
    <property type="evidence" value="ECO:0007669"/>
    <property type="project" value="TreeGrafter"/>
</dbReference>
<evidence type="ECO:0000313" key="6">
    <source>
        <dbReference type="Proteomes" id="UP000692896"/>
    </source>
</evidence>
<evidence type="ECO:0000256" key="3">
    <source>
        <dbReference type="ARBA" id="ARBA00022898"/>
    </source>
</evidence>
<reference evidence="5" key="1">
    <citation type="submission" date="2021-03" db="EMBL/GenBank/DDBJ databases">
        <title>Genomic analysis provides insights into the functional capacity of soil bacteria communities inhabiting an altitudinal gradient in the Atacama Desert.</title>
        <authorList>
            <person name="Gonzalez M."/>
            <person name="Maldonado J."/>
            <person name="Maza F."/>
            <person name="Hodar C."/>
            <person name="Cortes M."/>
            <person name="Palma R."/>
            <person name="Andreani C."/>
            <person name="Gaete A."/>
            <person name="Vasquez-Dean J."/>
            <person name="Acuna V."/>
            <person name="Aguado M."/>
            <person name="Mandakovic D."/>
            <person name="Latorre M."/>
            <person name="Orellana A."/>
            <person name="Gutierrez R."/>
            <person name="Montecino M."/>
            <person name="Allende M."/>
            <person name="Maass A."/>
            <person name="Cambiazo V."/>
        </authorList>
    </citation>
    <scope>NUCLEOTIDE SEQUENCE</scope>
    <source>
        <strain evidence="5">ISL-25</strain>
    </source>
</reference>
<dbReference type="GO" id="GO:0030170">
    <property type="term" value="F:pyridoxal phosphate binding"/>
    <property type="evidence" value="ECO:0007669"/>
    <property type="project" value="InterPro"/>
</dbReference>